<dbReference type="EMBL" id="JAEKOZ010000007">
    <property type="protein sequence ID" value="MBJ3808089.1"/>
    <property type="molecule type" value="Genomic_DNA"/>
</dbReference>
<gene>
    <name evidence="3" type="ORF">JGB26_13370</name>
</gene>
<comment type="caution">
    <text evidence="3">The sequence shown here is derived from an EMBL/GenBank/DDBJ whole genome shotgun (WGS) entry which is preliminary data.</text>
</comment>
<feature type="transmembrane region" description="Helical" evidence="2">
    <location>
        <begin position="44"/>
        <end position="67"/>
    </location>
</feature>
<proteinExistence type="predicted"/>
<feature type="compositionally biased region" description="Basic and acidic residues" evidence="1">
    <location>
        <begin position="127"/>
        <end position="136"/>
    </location>
</feature>
<organism evidence="3 4">
    <name type="scientific">Streptomyces flavofungini</name>
    <dbReference type="NCBI Taxonomy" id="68200"/>
    <lineage>
        <taxon>Bacteria</taxon>
        <taxon>Bacillati</taxon>
        <taxon>Actinomycetota</taxon>
        <taxon>Actinomycetes</taxon>
        <taxon>Kitasatosporales</taxon>
        <taxon>Streptomycetaceae</taxon>
        <taxon>Streptomyces</taxon>
    </lineage>
</organism>
<evidence type="ECO:0000313" key="4">
    <source>
        <dbReference type="Proteomes" id="UP000634780"/>
    </source>
</evidence>
<evidence type="ECO:0000256" key="2">
    <source>
        <dbReference type="SAM" id="Phobius"/>
    </source>
</evidence>
<feature type="region of interest" description="Disordered" evidence="1">
    <location>
        <begin position="1"/>
        <end position="31"/>
    </location>
</feature>
<evidence type="ECO:0000256" key="1">
    <source>
        <dbReference type="SAM" id="MobiDB-lite"/>
    </source>
</evidence>
<reference evidence="3 4" key="1">
    <citation type="submission" date="2020-12" db="EMBL/GenBank/DDBJ databases">
        <title>Streptomyces typhae sp. nov., a novel endophytic actinomycete isolated from the root of cattail pollen (Typha angustifolia L.).</title>
        <authorList>
            <person name="Peng C."/>
            <person name="Liu C."/>
        </authorList>
    </citation>
    <scope>NUCLEOTIDE SEQUENCE [LARGE SCALE GENOMIC DNA]</scope>
    <source>
        <strain evidence="3 4">JCM 4753</strain>
    </source>
</reference>
<keyword evidence="2" id="KW-0472">Membrane</keyword>
<dbReference type="RefSeq" id="WP_190115574.1">
    <property type="nucleotide sequence ID" value="NZ_BMVR01000004.1"/>
</dbReference>
<feature type="compositionally biased region" description="Pro residues" evidence="1">
    <location>
        <begin position="143"/>
        <end position="152"/>
    </location>
</feature>
<evidence type="ECO:0000313" key="3">
    <source>
        <dbReference type="EMBL" id="MBJ3808089.1"/>
    </source>
</evidence>
<sequence>MAPPLPHQAAPRVRPVARHPRAADPQPPVFIDQSGWRRRALQGVALVVSGVCVGYLLFVGVLVSGLLQPVGTHPPSTNAPAPSGPDTGESADGPGVRARAGAHRQPTGAPARTRAHSETGAHPQPRAHADRDDHRRPVSGRSTPPPAGGPRQ</sequence>
<keyword evidence="4" id="KW-1185">Reference proteome</keyword>
<keyword evidence="2" id="KW-0812">Transmembrane</keyword>
<feature type="region of interest" description="Disordered" evidence="1">
    <location>
        <begin position="67"/>
        <end position="152"/>
    </location>
</feature>
<keyword evidence="2" id="KW-1133">Transmembrane helix</keyword>
<dbReference type="Proteomes" id="UP000634780">
    <property type="component" value="Unassembled WGS sequence"/>
</dbReference>
<protein>
    <submittedName>
        <fullName evidence="3">Uncharacterized protein</fullName>
    </submittedName>
</protein>
<name>A0ABS0X4L2_9ACTN</name>
<accession>A0ABS0X4L2</accession>